<dbReference type="EMBL" id="CAXKWB010003898">
    <property type="protein sequence ID" value="CAL4070982.1"/>
    <property type="molecule type" value="Genomic_DNA"/>
</dbReference>
<comment type="caution">
    <text evidence="1">The sequence shown here is derived from an EMBL/GenBank/DDBJ whole genome shotgun (WGS) entry which is preliminary data.</text>
</comment>
<accession>A0AAV2Q7K1</accession>
<sequence length="167" mass="19090">QSGQRLLLFVFTTLFEGDTSDIKNHILMTLGSNTAYTKSFTKAELGKLEAADYKSWSIPLLYKLLQIACGLQYPIDKGCIPFSSQGQESLESLLHQLKEWQHEMTTNFNLILTREEMDKSLENLKDLAFRILVALTEKVQINQSDTQRVTQVIEYIIKDVKQAVNET</sequence>
<gene>
    <name evidence="1" type="ORF">MNOR_LOCUS8403</name>
</gene>
<keyword evidence="2" id="KW-1185">Reference proteome</keyword>
<organism evidence="1 2">
    <name type="scientific">Meganyctiphanes norvegica</name>
    <name type="common">Northern krill</name>
    <name type="synonym">Thysanopoda norvegica</name>
    <dbReference type="NCBI Taxonomy" id="48144"/>
    <lineage>
        <taxon>Eukaryota</taxon>
        <taxon>Metazoa</taxon>
        <taxon>Ecdysozoa</taxon>
        <taxon>Arthropoda</taxon>
        <taxon>Crustacea</taxon>
        <taxon>Multicrustacea</taxon>
        <taxon>Malacostraca</taxon>
        <taxon>Eumalacostraca</taxon>
        <taxon>Eucarida</taxon>
        <taxon>Euphausiacea</taxon>
        <taxon>Euphausiidae</taxon>
        <taxon>Meganyctiphanes</taxon>
    </lineage>
</organism>
<proteinExistence type="predicted"/>
<evidence type="ECO:0000313" key="1">
    <source>
        <dbReference type="EMBL" id="CAL4070982.1"/>
    </source>
</evidence>
<protein>
    <submittedName>
        <fullName evidence="1">Uncharacterized protein</fullName>
    </submittedName>
</protein>
<dbReference type="Proteomes" id="UP001497623">
    <property type="component" value="Unassembled WGS sequence"/>
</dbReference>
<evidence type="ECO:0000313" key="2">
    <source>
        <dbReference type="Proteomes" id="UP001497623"/>
    </source>
</evidence>
<dbReference type="AlphaFoldDB" id="A0AAV2Q7K1"/>
<feature type="non-terminal residue" evidence="1">
    <location>
        <position position="1"/>
    </location>
</feature>
<name>A0AAV2Q7K1_MEGNR</name>
<reference evidence="1 2" key="1">
    <citation type="submission" date="2024-05" db="EMBL/GenBank/DDBJ databases">
        <authorList>
            <person name="Wallberg A."/>
        </authorList>
    </citation>
    <scope>NUCLEOTIDE SEQUENCE [LARGE SCALE GENOMIC DNA]</scope>
</reference>